<dbReference type="EMBL" id="HF951689">
    <property type="protein sequence ID" value="CCW35142.1"/>
    <property type="molecule type" value="Genomic_DNA"/>
</dbReference>
<keyword evidence="1" id="KW-0812">Transmembrane</keyword>
<evidence type="ECO:0000256" key="1">
    <source>
        <dbReference type="SAM" id="Phobius"/>
    </source>
</evidence>
<dbReference type="GO" id="GO:0005548">
    <property type="term" value="F:phospholipid transporter activity"/>
    <property type="evidence" value="ECO:0007669"/>
    <property type="project" value="TreeGrafter"/>
</dbReference>
<evidence type="ECO:0000313" key="3">
    <source>
        <dbReference type="Proteomes" id="UP000014227"/>
    </source>
</evidence>
<evidence type="ECO:0000313" key="2">
    <source>
        <dbReference type="EMBL" id="CCW35142.1"/>
    </source>
</evidence>
<dbReference type="GO" id="GO:0043190">
    <property type="term" value="C:ATP-binding cassette (ABC) transporter complex"/>
    <property type="evidence" value="ECO:0007669"/>
    <property type="project" value="InterPro"/>
</dbReference>
<dbReference type="Proteomes" id="UP000014227">
    <property type="component" value="Chromosome I"/>
</dbReference>
<name>S0EYR7_CHTCT</name>
<dbReference type="PANTHER" id="PTHR30188">
    <property type="entry name" value="ABC TRANSPORTER PERMEASE PROTEIN-RELATED"/>
    <property type="match status" value="1"/>
</dbReference>
<dbReference type="KEGG" id="ccz:CCALI_01324"/>
<dbReference type="PANTHER" id="PTHR30188:SF4">
    <property type="entry name" value="PROTEIN TRIGALACTOSYLDIACYLGLYCEROL 1, CHLOROPLASTIC"/>
    <property type="match status" value="1"/>
</dbReference>
<gene>
    <name evidence="2" type="ORF">CCALI_01324</name>
</gene>
<dbReference type="InParanoid" id="S0EYR7"/>
<dbReference type="Pfam" id="PF02405">
    <property type="entry name" value="MlaE"/>
    <property type="match status" value="1"/>
</dbReference>
<feature type="transmembrane region" description="Helical" evidence="1">
    <location>
        <begin position="206"/>
        <end position="225"/>
    </location>
</feature>
<reference evidence="3" key="1">
    <citation type="submission" date="2013-03" db="EMBL/GenBank/DDBJ databases">
        <title>Genome sequence of Chthonomonas calidirosea, the first sequenced genome from the Armatimonadetes phylum (formally candidate division OP10).</title>
        <authorList>
            <person name="Lee K.C.Y."/>
            <person name="Morgan X.C."/>
            <person name="Dunfield P.F."/>
            <person name="Tamas I."/>
            <person name="Houghton K.M."/>
            <person name="Vyssotski M."/>
            <person name="Ryan J.L.J."/>
            <person name="Lagutin K."/>
            <person name="McDonald I.R."/>
            <person name="Stott M.B."/>
        </authorList>
    </citation>
    <scope>NUCLEOTIDE SEQUENCE [LARGE SCALE GENOMIC DNA]</scope>
    <source>
        <strain evidence="3">DSM 23976 / ICMP 18418 / T49</strain>
    </source>
</reference>
<keyword evidence="1" id="KW-1133">Transmembrane helix</keyword>
<feature type="transmembrane region" description="Helical" evidence="1">
    <location>
        <begin position="246"/>
        <end position="265"/>
    </location>
</feature>
<dbReference type="eggNOG" id="COG0767">
    <property type="taxonomic scope" value="Bacteria"/>
</dbReference>
<dbReference type="AlphaFoldDB" id="S0EYR7"/>
<dbReference type="OrthoDB" id="9810518at2"/>
<dbReference type="HOGENOM" id="CLU_045686_1_1_0"/>
<keyword evidence="3" id="KW-1185">Reference proteome</keyword>
<protein>
    <submittedName>
        <fullName evidence="2">ABC-type transport system involved in resistance to organic solvents, permease component</fullName>
    </submittedName>
</protein>
<feature type="transmembrane region" description="Helical" evidence="1">
    <location>
        <begin position="60"/>
        <end position="82"/>
    </location>
</feature>
<keyword evidence="1" id="KW-0472">Membrane</keyword>
<dbReference type="InterPro" id="IPR030802">
    <property type="entry name" value="Permease_MalE"/>
</dbReference>
<accession>S0EYR7</accession>
<organism evidence="2 3">
    <name type="scientific">Chthonomonas calidirosea (strain DSM 23976 / ICMP 18418 / T49)</name>
    <dbReference type="NCBI Taxonomy" id="1303518"/>
    <lineage>
        <taxon>Bacteria</taxon>
        <taxon>Bacillati</taxon>
        <taxon>Armatimonadota</taxon>
        <taxon>Chthonomonadia</taxon>
        <taxon>Chthonomonadales</taxon>
        <taxon>Chthonomonadaceae</taxon>
        <taxon>Chthonomonas</taxon>
    </lineage>
</organism>
<proteinExistence type="predicted"/>
<sequence length="271" mass="28117">MQRAITKEEGTPTKPSRILSLLQAGLAFVGDNATLAAESARALLGGGLALRDLVVQMASLGSDSIWIVVVIASATGAVFAYYVANISLSVGYTGFVGGSIAYAFLNELGPVLGSVAFAARVGAAIAAEIGTMVVTEQVDALRAMAVSPVRYLVLPRLLACITMLPLLIVFADGAGIYGGYLFAGLRGVPHVDYINSIYTYVKPFDLINGLIKSICFGAIVGLVACQQGLRTQGGATGVGRATTSSVVWCVLLIFVADVFLTPLLTGRVQLP</sequence>
<dbReference type="STRING" id="454171.CP488_02771"/>
<feature type="transmembrane region" description="Helical" evidence="1">
    <location>
        <begin position="156"/>
        <end position="183"/>
    </location>
</feature>
<dbReference type="RefSeq" id="WP_016482683.1">
    <property type="nucleotide sequence ID" value="NC_021487.1"/>
</dbReference>
<dbReference type="PATRIC" id="fig|1303518.3.peg.1351"/>